<keyword evidence="2" id="KW-0479">Metal-binding</keyword>
<dbReference type="RefSeq" id="WP_198491070.1">
    <property type="nucleotide sequence ID" value="NZ_CP066078.1"/>
</dbReference>
<feature type="domain" description="PIN" evidence="5">
    <location>
        <begin position="6"/>
        <end position="110"/>
    </location>
</feature>
<dbReference type="GO" id="GO:0046872">
    <property type="term" value="F:metal ion binding"/>
    <property type="evidence" value="ECO:0007669"/>
    <property type="project" value="UniProtKB-KW"/>
</dbReference>
<protein>
    <submittedName>
        <fullName evidence="7">PIN domain-containing protein</fullName>
    </submittedName>
</protein>
<name>A0A7T4T5E3_9MICC</name>
<keyword evidence="1" id="KW-0540">Nuclease</keyword>
<feature type="domain" description="VapC50 C-terminal" evidence="6">
    <location>
        <begin position="128"/>
        <end position="180"/>
    </location>
</feature>
<dbReference type="SUPFAM" id="SSF88723">
    <property type="entry name" value="PIN domain-like"/>
    <property type="match status" value="1"/>
</dbReference>
<accession>A0A7T4T5E3</accession>
<reference evidence="7 8" key="1">
    <citation type="submission" date="2020-12" db="EMBL/GenBank/DDBJ databases">
        <title>FDA dAtabase for Regulatory Grade micrObial Sequences (FDA-ARGOS): Supporting development and validation of Infectious Disease Dx tests.</title>
        <authorList>
            <person name="Sproer C."/>
            <person name="Gronow S."/>
            <person name="Severitt S."/>
            <person name="Schroder I."/>
            <person name="Tallon L."/>
            <person name="Sadzewicz L."/>
            <person name="Zhao X."/>
            <person name="Boylan J."/>
            <person name="Ott S."/>
            <person name="Bowen H."/>
            <person name="Vavikolanu K."/>
            <person name="Mehta A."/>
            <person name="Aluvathingal J."/>
            <person name="Nadendla S."/>
            <person name="Lowell S."/>
            <person name="Myers T."/>
            <person name="Yan Y."/>
            <person name="Sichtig H."/>
        </authorList>
    </citation>
    <scope>NUCLEOTIDE SEQUENCE [LARGE SCALE GENOMIC DNA]</scope>
    <source>
        <strain evidence="7 8">FDAARGOS_1001</strain>
    </source>
</reference>
<dbReference type="Pfam" id="PF26343">
    <property type="entry name" value="VapC50_C"/>
    <property type="match status" value="1"/>
</dbReference>
<evidence type="ECO:0000259" key="6">
    <source>
        <dbReference type="Pfam" id="PF26343"/>
    </source>
</evidence>
<dbReference type="GO" id="GO:0004518">
    <property type="term" value="F:nuclease activity"/>
    <property type="evidence" value="ECO:0007669"/>
    <property type="project" value="UniProtKB-KW"/>
</dbReference>
<dbReference type="Pfam" id="PF13470">
    <property type="entry name" value="PIN_3"/>
    <property type="match status" value="1"/>
</dbReference>
<dbReference type="InterPro" id="IPR002716">
    <property type="entry name" value="PIN_dom"/>
</dbReference>
<dbReference type="InterPro" id="IPR029060">
    <property type="entry name" value="PIN-like_dom_sf"/>
</dbReference>
<keyword evidence="4" id="KW-0460">Magnesium</keyword>
<evidence type="ECO:0000256" key="1">
    <source>
        <dbReference type="ARBA" id="ARBA00022722"/>
    </source>
</evidence>
<evidence type="ECO:0000313" key="8">
    <source>
        <dbReference type="Proteomes" id="UP000595221"/>
    </source>
</evidence>
<gene>
    <name evidence="7" type="ORF">I6H58_05250</name>
</gene>
<evidence type="ECO:0000256" key="2">
    <source>
        <dbReference type="ARBA" id="ARBA00022723"/>
    </source>
</evidence>
<dbReference type="AlphaFoldDB" id="A0A7T4T5E3"/>
<dbReference type="EMBL" id="CP066078">
    <property type="protein sequence ID" value="QQC60318.1"/>
    <property type="molecule type" value="Genomic_DNA"/>
</dbReference>
<proteinExistence type="predicted"/>
<evidence type="ECO:0000256" key="3">
    <source>
        <dbReference type="ARBA" id="ARBA00022801"/>
    </source>
</evidence>
<organism evidence="7 8">
    <name type="scientific">Rothia kristinae</name>
    <dbReference type="NCBI Taxonomy" id="37923"/>
    <lineage>
        <taxon>Bacteria</taxon>
        <taxon>Bacillati</taxon>
        <taxon>Actinomycetota</taxon>
        <taxon>Actinomycetes</taxon>
        <taxon>Micrococcales</taxon>
        <taxon>Micrococcaceae</taxon>
        <taxon>Rothia</taxon>
    </lineage>
</organism>
<sequence length="192" mass="21497">MLFPVLLDACALIPMPEADLLLRIAAAKQYRPLWTDEILDEVEKNLMVKLGRTPVQARLRVDRMREAFPHAMVDGHRPLIPQMTNDPKDRHVLAVAVRGNASLIVTWNVRDFPPESLVPYEVEVRTSDDFLCDQLDLAEPAVLTSVEECVAQLRRPVVSMGEYIERISGALPLFAAALRESGISERMVSPGD</sequence>
<keyword evidence="3" id="KW-0378">Hydrolase</keyword>
<dbReference type="InterPro" id="IPR058652">
    <property type="entry name" value="VapC50_C"/>
</dbReference>
<dbReference type="Proteomes" id="UP000595221">
    <property type="component" value="Chromosome"/>
</dbReference>
<dbReference type="GO" id="GO:0016787">
    <property type="term" value="F:hydrolase activity"/>
    <property type="evidence" value="ECO:0007669"/>
    <property type="project" value="UniProtKB-KW"/>
</dbReference>
<evidence type="ECO:0000259" key="5">
    <source>
        <dbReference type="Pfam" id="PF13470"/>
    </source>
</evidence>
<evidence type="ECO:0000313" key="7">
    <source>
        <dbReference type="EMBL" id="QQC60318.1"/>
    </source>
</evidence>
<evidence type="ECO:0000256" key="4">
    <source>
        <dbReference type="ARBA" id="ARBA00022842"/>
    </source>
</evidence>